<protein>
    <submittedName>
        <fullName evidence="7">Subtilase family protein</fullName>
    </submittedName>
</protein>
<organism evidence="7 8">
    <name type="scientific">Clostridium saccharobutylicum</name>
    <dbReference type="NCBI Taxonomy" id="169679"/>
    <lineage>
        <taxon>Bacteria</taxon>
        <taxon>Bacillati</taxon>
        <taxon>Bacillota</taxon>
        <taxon>Clostridia</taxon>
        <taxon>Eubacteriales</taxon>
        <taxon>Clostridiaceae</taxon>
        <taxon>Clostridium</taxon>
    </lineage>
</organism>
<dbReference type="Proteomes" id="UP000191154">
    <property type="component" value="Unassembled WGS sequence"/>
</dbReference>
<dbReference type="PROSITE" id="PS51892">
    <property type="entry name" value="SUBTILASE"/>
    <property type="match status" value="1"/>
</dbReference>
<comment type="similarity">
    <text evidence="1 5">Belongs to the peptidase S8 family.</text>
</comment>
<evidence type="ECO:0000313" key="7">
    <source>
        <dbReference type="EMBL" id="OOM11777.1"/>
    </source>
</evidence>
<dbReference type="PANTHER" id="PTHR43806">
    <property type="entry name" value="PEPTIDASE S8"/>
    <property type="match status" value="1"/>
</dbReference>
<keyword evidence="4 5" id="KW-0720">Serine protease</keyword>
<dbReference type="PIRSF" id="PIRSF037894">
    <property type="entry name" value="Subtilisin_rel_CspABC"/>
    <property type="match status" value="1"/>
</dbReference>
<dbReference type="InterPro" id="IPR023827">
    <property type="entry name" value="Peptidase_S8_Asp-AS"/>
</dbReference>
<feature type="active site" description="Charge relay system" evidence="5">
    <location>
        <position position="501"/>
    </location>
</feature>
<reference evidence="7 8" key="1">
    <citation type="submission" date="2016-05" db="EMBL/GenBank/DDBJ databases">
        <title>Microbial solvent formation.</title>
        <authorList>
            <person name="Poehlein A."/>
            <person name="Montoya Solano J.D."/>
            <person name="Flitsch S."/>
            <person name="Krabben P."/>
            <person name="Duerre P."/>
            <person name="Daniel R."/>
        </authorList>
    </citation>
    <scope>NUCLEOTIDE SEQUENCE [LARGE SCALE GENOMIC DNA]</scope>
    <source>
        <strain evidence="7 8">L1-8</strain>
    </source>
</reference>
<evidence type="ECO:0000256" key="2">
    <source>
        <dbReference type="ARBA" id="ARBA00022670"/>
    </source>
</evidence>
<name>A0A1S8N5R1_CLOSA</name>
<feature type="domain" description="Peptidase S8/S53" evidence="6">
    <location>
        <begin position="437"/>
        <end position="557"/>
    </location>
</feature>
<dbReference type="GO" id="GO:0006508">
    <property type="term" value="P:proteolysis"/>
    <property type="evidence" value="ECO:0007669"/>
    <property type="project" value="UniProtKB-KW"/>
</dbReference>
<dbReference type="Gene3D" id="2.60.120.1290">
    <property type="match status" value="1"/>
</dbReference>
<feature type="active site" description="Charge relay system" evidence="5">
    <location>
        <position position="108"/>
    </location>
</feature>
<dbReference type="STRING" id="169679.CSACC_07270"/>
<feature type="domain" description="Peptidase S8/S53" evidence="6">
    <location>
        <begin position="99"/>
        <end position="303"/>
    </location>
</feature>
<keyword evidence="2 5" id="KW-0645">Protease</keyword>
<gene>
    <name evidence="7" type="ORF">CLOSAC_22040</name>
</gene>
<dbReference type="InterPro" id="IPR050131">
    <property type="entry name" value="Peptidase_S8_subtilisin-like"/>
</dbReference>
<sequence length="614" mass="68516">MPDLKHCNLYFEDSPDFLVEYRGNFKEEIEKVSYACGNIITNTIAIVSTSYDYLNQLLKDVPSIIFIDPRSMFVLQDISPSNVDNINNVKINPYLNLTGKGVLVGMVDTGIDYLNQEFIREDDTSRIISIWDQTISDVTDESVYIGAVYSNEQINNAINAKKNNRDPYAIVPSKDDVGHGTQIAGIIGARGYNGKFQGVAHDCDFVIVKLFESINFKNRLKSNGVEYTPVYNNAEVLAAIEYLKNFSVKSKRPMVIFLGVGTTEGSHDGNNLISRYITSIGTIRGIVFVTGVGNEGASEGHVSGVIANVEDIASIELKIPREMKYFSFYIWVRKPNKAALNVISPTGETSKFIKVKTNKIFKIEFFFLNTIMTVEYYSPEHYTGHELIHVTFDSIKPGIWTFQLRGDYIVDGRYDIWLPPQKTLPKDTKFLQSDPFTTLTIPSTARKVATVAYFGNNNNLVASSGKGFNSDGFVSLDFATLGVDILTTKVGGGVATVSGSSAAAGIAAGACALLLQWGVIDGNDITMYSTKVIIYLIHGADRSNLIYKYPNRETGYGYLDLLGTFNVISRTYRSYRGNIDDDFIEYYYNKLFIRIPKEIWGSLNETKYGSRKDF</sequence>
<dbReference type="GO" id="GO:0004252">
    <property type="term" value="F:serine-type endopeptidase activity"/>
    <property type="evidence" value="ECO:0007669"/>
    <property type="project" value="UniProtKB-UniRule"/>
</dbReference>
<evidence type="ECO:0000313" key="8">
    <source>
        <dbReference type="Proteomes" id="UP000191154"/>
    </source>
</evidence>
<feature type="active site" description="Charge relay system" evidence="5">
    <location>
        <position position="179"/>
    </location>
</feature>
<dbReference type="PRINTS" id="PR00723">
    <property type="entry name" value="SUBTILISIN"/>
</dbReference>
<dbReference type="EMBL" id="LZYZ01000004">
    <property type="protein sequence ID" value="OOM11777.1"/>
    <property type="molecule type" value="Genomic_DNA"/>
</dbReference>
<proteinExistence type="inferred from homology"/>
<dbReference type="InterPro" id="IPR000209">
    <property type="entry name" value="Peptidase_S8/S53_dom"/>
</dbReference>
<dbReference type="CDD" id="cd07478">
    <property type="entry name" value="Peptidases_S8_CspA-like"/>
    <property type="match status" value="1"/>
</dbReference>
<evidence type="ECO:0000256" key="5">
    <source>
        <dbReference type="PROSITE-ProRule" id="PRU01240"/>
    </source>
</evidence>
<evidence type="ECO:0000256" key="1">
    <source>
        <dbReference type="ARBA" id="ARBA00011073"/>
    </source>
</evidence>
<evidence type="ECO:0000259" key="6">
    <source>
        <dbReference type="Pfam" id="PF00082"/>
    </source>
</evidence>
<dbReference type="AlphaFoldDB" id="A0A1S8N5R1"/>
<keyword evidence="3 5" id="KW-0378">Hydrolase</keyword>
<dbReference type="PROSITE" id="PS00137">
    <property type="entry name" value="SUBTILASE_HIS"/>
    <property type="match status" value="1"/>
</dbReference>
<evidence type="ECO:0000256" key="4">
    <source>
        <dbReference type="ARBA" id="ARBA00022825"/>
    </source>
</evidence>
<dbReference type="PANTHER" id="PTHR43806:SF11">
    <property type="entry name" value="CEREVISIN-RELATED"/>
    <property type="match status" value="1"/>
</dbReference>
<dbReference type="RefSeq" id="WP_077865468.1">
    <property type="nucleotide sequence ID" value="NZ_LZYZ01000004.1"/>
</dbReference>
<dbReference type="SUPFAM" id="SSF52743">
    <property type="entry name" value="Subtilisin-like"/>
    <property type="match status" value="1"/>
</dbReference>
<comment type="caution">
    <text evidence="7">The sequence shown here is derived from an EMBL/GenBank/DDBJ whole genome shotgun (WGS) entry which is preliminary data.</text>
</comment>
<dbReference type="Pfam" id="PF00082">
    <property type="entry name" value="Peptidase_S8"/>
    <property type="match status" value="2"/>
</dbReference>
<dbReference type="InterPro" id="IPR022398">
    <property type="entry name" value="Peptidase_S8_His-AS"/>
</dbReference>
<dbReference type="InterPro" id="IPR034045">
    <property type="entry name" value="Pep_S8_CspA-like"/>
</dbReference>
<dbReference type="InterPro" id="IPR036852">
    <property type="entry name" value="Peptidase_S8/S53_dom_sf"/>
</dbReference>
<evidence type="ECO:0000256" key="3">
    <source>
        <dbReference type="ARBA" id="ARBA00022801"/>
    </source>
</evidence>
<dbReference type="Gene3D" id="3.40.50.200">
    <property type="entry name" value="Peptidase S8/S53 domain"/>
    <property type="match status" value="1"/>
</dbReference>
<dbReference type="InterPro" id="IPR015500">
    <property type="entry name" value="Peptidase_S8_subtilisin-rel"/>
</dbReference>
<dbReference type="InterPro" id="IPR017310">
    <property type="entry name" value="Pept_S8A_subtilisin_clostridia"/>
</dbReference>
<accession>A0A1S8N5R1</accession>
<dbReference type="PROSITE" id="PS00136">
    <property type="entry name" value="SUBTILASE_ASP"/>
    <property type="match status" value="1"/>
</dbReference>